<dbReference type="NCBIfam" id="NF047389">
    <property type="entry name" value="ATPase_Sll1717"/>
    <property type="match status" value="1"/>
</dbReference>
<proteinExistence type="predicted"/>
<accession>A0A1G9B5N0</accession>
<dbReference type="Proteomes" id="UP000198525">
    <property type="component" value="Unassembled WGS sequence"/>
</dbReference>
<evidence type="ECO:0000313" key="2">
    <source>
        <dbReference type="Proteomes" id="UP000198525"/>
    </source>
</evidence>
<reference evidence="1 2" key="1">
    <citation type="submission" date="2016-10" db="EMBL/GenBank/DDBJ databases">
        <authorList>
            <person name="de Groot N.N."/>
        </authorList>
    </citation>
    <scope>NUCLEOTIDE SEQUENCE [LARGE SCALE GENOMIC DNA]</scope>
    <source>
        <strain evidence="1 2">CGMCC 1.6133</strain>
    </source>
</reference>
<sequence length="509" mass="58767">MLDLSNTCSLVIGRTGVGKTALLSELRKTAEHAIDLAPENLSIDYIANSNILQFMHSSGVNLDVLFRLLWRHVIVVELLKYKYSIRNETAMDSFKQAIGGVLKKDKPKKKAIEYLQKWGDQFWEETEDRVREVVSSIETELSGGFSSSAFNLQGGAEAAKKLTETERREVVNKSKGAIQKIQIKELGEVVSFLAEDVFTDRQKKYFVLIDRLDENWASDDIKYKILRALIEEMRTFRSITTLKLVVAMRLDVVERIFSEANDTGFQEEKYRDLMMPLMWSQEHLQELVEKRINYLLRYKYTSQSINFDDIFPGKVGKRKTFEYILQRTFNRPRDVITYVNYVLDASVGKSSITQDVVRGVEEQYSEDRSRSIIDEWVSIYPNLSVFLPLLDNRQDGFRLGSIDGEELMAVANSVVQRDGYKSDTLGLSAEKFLNGEISESFFRIEIARSFYRVGVVGVKKDSQSPTRWSFEERMIYTNPNVKGNSRIYVHPMMWRRFSIVRSEDCAKDA</sequence>
<name>A0A1G9B5N0_9GAMM</name>
<dbReference type="InterPro" id="IPR059206">
    <property type="entry name" value="Sll1717-like"/>
</dbReference>
<gene>
    <name evidence="1" type="ORF">SAMN04487954_1153</name>
</gene>
<evidence type="ECO:0000313" key="1">
    <source>
        <dbReference type="EMBL" id="SDK34404.1"/>
    </source>
</evidence>
<organism evidence="1 2">
    <name type="scientific">Billgrantia gudaonensis</name>
    <dbReference type="NCBI Taxonomy" id="376427"/>
    <lineage>
        <taxon>Bacteria</taxon>
        <taxon>Pseudomonadati</taxon>
        <taxon>Pseudomonadota</taxon>
        <taxon>Gammaproteobacteria</taxon>
        <taxon>Oceanospirillales</taxon>
        <taxon>Halomonadaceae</taxon>
        <taxon>Billgrantia</taxon>
    </lineage>
</organism>
<dbReference type="AlphaFoldDB" id="A0A1G9B5N0"/>
<keyword evidence="2" id="KW-1185">Reference proteome</keyword>
<dbReference type="STRING" id="376427.SAMN04487954_1153"/>
<protein>
    <recommendedName>
        <fullName evidence="3">DNA repair ATPase</fullName>
    </recommendedName>
</protein>
<evidence type="ECO:0008006" key="3">
    <source>
        <dbReference type="Google" id="ProtNLM"/>
    </source>
</evidence>
<dbReference type="EMBL" id="FNES01000015">
    <property type="protein sequence ID" value="SDK34404.1"/>
    <property type="molecule type" value="Genomic_DNA"/>
</dbReference>